<reference evidence="2" key="1">
    <citation type="submission" date="2016-06" db="EMBL/GenBank/DDBJ databases">
        <title>Parallel loss of symbiosis genes in relatives of nitrogen-fixing non-legume Parasponia.</title>
        <authorList>
            <person name="Van Velzen R."/>
            <person name="Holmer R."/>
            <person name="Bu F."/>
            <person name="Rutten L."/>
            <person name="Van Zeijl A."/>
            <person name="Liu W."/>
            <person name="Santuari L."/>
            <person name="Cao Q."/>
            <person name="Sharma T."/>
            <person name="Shen D."/>
            <person name="Roswanjaya Y."/>
            <person name="Wardhani T."/>
            <person name="Kalhor M.S."/>
            <person name="Jansen J."/>
            <person name="Van den Hoogen J."/>
            <person name="Gungor B."/>
            <person name="Hartog M."/>
            <person name="Hontelez J."/>
            <person name="Verver J."/>
            <person name="Yang W.-C."/>
            <person name="Schijlen E."/>
            <person name="Repin R."/>
            <person name="Schilthuizen M."/>
            <person name="Schranz E."/>
            <person name="Heidstra R."/>
            <person name="Miyata K."/>
            <person name="Fedorova E."/>
            <person name="Kohlen W."/>
            <person name="Bisseling T."/>
            <person name="Smit S."/>
            <person name="Geurts R."/>
        </authorList>
    </citation>
    <scope>NUCLEOTIDE SEQUENCE [LARGE SCALE GENOMIC DNA]</scope>
    <source>
        <strain evidence="2">cv. RG33-2</strain>
    </source>
</reference>
<evidence type="ECO:0000313" key="1">
    <source>
        <dbReference type="EMBL" id="PON52408.1"/>
    </source>
</evidence>
<name>A0A2P5BUE7_TREOI</name>
<keyword evidence="2" id="KW-1185">Reference proteome</keyword>
<comment type="caution">
    <text evidence="1">The sequence shown here is derived from an EMBL/GenBank/DDBJ whole genome shotgun (WGS) entry which is preliminary data.</text>
</comment>
<evidence type="ECO:0000313" key="2">
    <source>
        <dbReference type="Proteomes" id="UP000237000"/>
    </source>
</evidence>
<dbReference type="EMBL" id="JXTC01000459">
    <property type="protein sequence ID" value="PON52408.1"/>
    <property type="molecule type" value="Genomic_DNA"/>
</dbReference>
<proteinExistence type="predicted"/>
<gene>
    <name evidence="1" type="ORF">TorRG33x02_308490</name>
</gene>
<accession>A0A2P5BUE7</accession>
<protein>
    <submittedName>
        <fullName evidence="1">Uncharacterized protein</fullName>
    </submittedName>
</protein>
<dbReference type="InParanoid" id="A0A2P5BUE7"/>
<feature type="non-terminal residue" evidence="1">
    <location>
        <position position="1"/>
    </location>
</feature>
<dbReference type="Proteomes" id="UP000237000">
    <property type="component" value="Unassembled WGS sequence"/>
</dbReference>
<sequence>KGKLLLIHHKITSYLTSLPTQKRSNNQLVKLPKTKPKRPFDQDYKSMSSMLCIYREAVEGQTPLLPESDLVKDLSLTRNLIFRFFPGDDSQFSGDPLSKTLSGDLGATAAIAASTSQY</sequence>
<dbReference type="AlphaFoldDB" id="A0A2P5BUE7"/>
<organism evidence="1 2">
    <name type="scientific">Trema orientale</name>
    <name type="common">Charcoal tree</name>
    <name type="synonym">Celtis orientalis</name>
    <dbReference type="NCBI Taxonomy" id="63057"/>
    <lineage>
        <taxon>Eukaryota</taxon>
        <taxon>Viridiplantae</taxon>
        <taxon>Streptophyta</taxon>
        <taxon>Embryophyta</taxon>
        <taxon>Tracheophyta</taxon>
        <taxon>Spermatophyta</taxon>
        <taxon>Magnoliopsida</taxon>
        <taxon>eudicotyledons</taxon>
        <taxon>Gunneridae</taxon>
        <taxon>Pentapetalae</taxon>
        <taxon>rosids</taxon>
        <taxon>fabids</taxon>
        <taxon>Rosales</taxon>
        <taxon>Cannabaceae</taxon>
        <taxon>Trema</taxon>
    </lineage>
</organism>